<keyword evidence="3" id="KW-0378">Hydrolase</keyword>
<keyword evidence="7" id="KW-1185">Reference proteome</keyword>
<evidence type="ECO:0000313" key="7">
    <source>
        <dbReference type="Proteomes" id="UP000288892"/>
    </source>
</evidence>
<evidence type="ECO:0000259" key="5">
    <source>
        <dbReference type="PROSITE" id="PS50106"/>
    </source>
</evidence>
<dbReference type="InterPro" id="IPR043504">
    <property type="entry name" value="Peptidase_S1_PA_chymotrypsin"/>
</dbReference>
<dbReference type="PROSITE" id="PS50106">
    <property type="entry name" value="PDZ"/>
    <property type="match status" value="1"/>
</dbReference>
<dbReference type="FunFam" id="2.40.10.10:FF:000001">
    <property type="entry name" value="Periplasmic serine protease DegS"/>
    <property type="match status" value="1"/>
</dbReference>
<evidence type="ECO:0000256" key="4">
    <source>
        <dbReference type="ARBA" id="ARBA00022825"/>
    </source>
</evidence>
<sequence length="374" mass="40295">MRSFRSPFRSGNPLALLLIVIAVLYLLFHTLNPEVARFGLDRNAGPKPITARGDLADDEKNTIAVFREASPSVVYITTIELQRNLFSLNVYELPKGTGSGFIWDKEGRIVTNFHVIADAGRIEVTLADHSTWKAALVGAAPDRDLAVLRISAPADKLRPIMVGESEDLLVGQKVFAIGNPFGLDQTLTTGVVSALGREIKSVTNRTIRNVIQTDAAINPGNSGGPLLDSAGRLIGVNTMIYSPSGTSSGVGFAVPVHEVNRVVPQIIRHGKMFRPGLGISIAPENVIRELNLKGILILNVASGSSAEKAGLRGTKQVWGGLILGDIIFGINGVRITDYNELRDEVEKYKVGDAVTLTLLRDNHQIDVDVILDAI</sequence>
<comment type="similarity">
    <text evidence="1">Belongs to the peptidase S1C family.</text>
</comment>
<dbReference type="PRINTS" id="PR00834">
    <property type="entry name" value="PROTEASES2C"/>
</dbReference>
<dbReference type="GO" id="GO:0006508">
    <property type="term" value="P:proteolysis"/>
    <property type="evidence" value="ECO:0007669"/>
    <property type="project" value="UniProtKB-KW"/>
</dbReference>
<organism evidence="6 7">
    <name type="scientific">Candidatus Electrothrix marina</name>
    <dbReference type="NCBI Taxonomy" id="1859130"/>
    <lineage>
        <taxon>Bacteria</taxon>
        <taxon>Pseudomonadati</taxon>
        <taxon>Thermodesulfobacteriota</taxon>
        <taxon>Desulfobulbia</taxon>
        <taxon>Desulfobulbales</taxon>
        <taxon>Desulfobulbaceae</taxon>
        <taxon>Candidatus Electrothrix</taxon>
    </lineage>
</organism>
<proteinExistence type="inferred from homology"/>
<dbReference type="Pfam" id="PF13365">
    <property type="entry name" value="Trypsin_2"/>
    <property type="match status" value="1"/>
</dbReference>
<evidence type="ECO:0000313" key="6">
    <source>
        <dbReference type="EMBL" id="RWX51292.1"/>
    </source>
</evidence>
<dbReference type="Pfam" id="PF13180">
    <property type="entry name" value="PDZ_2"/>
    <property type="match status" value="1"/>
</dbReference>
<dbReference type="InterPro" id="IPR036034">
    <property type="entry name" value="PDZ_sf"/>
</dbReference>
<dbReference type="InterPro" id="IPR001478">
    <property type="entry name" value="PDZ"/>
</dbReference>
<dbReference type="InterPro" id="IPR051201">
    <property type="entry name" value="Chloro_Bact_Ser_Proteases"/>
</dbReference>
<protein>
    <submittedName>
        <fullName evidence="6">DegP2 peptidase, Serine peptidase, MEROPS family S01B</fullName>
    </submittedName>
</protein>
<dbReference type="InterPro" id="IPR009003">
    <property type="entry name" value="Peptidase_S1_PA"/>
</dbReference>
<keyword evidence="4" id="KW-0720">Serine protease</keyword>
<comment type="caution">
    <text evidence="6">The sequence shown here is derived from an EMBL/GenBank/DDBJ whole genome shotgun (WGS) entry which is preliminary data.</text>
</comment>
<dbReference type="InterPro" id="IPR001940">
    <property type="entry name" value="Peptidase_S1C"/>
</dbReference>
<keyword evidence="2" id="KW-0645">Protease</keyword>
<dbReference type="GO" id="GO:0004252">
    <property type="term" value="F:serine-type endopeptidase activity"/>
    <property type="evidence" value="ECO:0007669"/>
    <property type="project" value="InterPro"/>
</dbReference>
<dbReference type="Gene3D" id="2.30.42.10">
    <property type="match status" value="1"/>
</dbReference>
<reference evidence="6 7" key="1">
    <citation type="submission" date="2017-01" db="EMBL/GenBank/DDBJ databases">
        <title>The cable genome- insights into the physiology and evolution of filamentous bacteria capable of sulfide oxidation via long distance electron transfer.</title>
        <authorList>
            <person name="Schreiber L."/>
            <person name="Bjerg J.T."/>
            <person name="Boggild A."/>
            <person name="Van De Vossenberg J."/>
            <person name="Meysman F."/>
            <person name="Nielsen L.P."/>
            <person name="Schramm A."/>
            <person name="Kjeldsen K.U."/>
        </authorList>
    </citation>
    <scope>NUCLEOTIDE SEQUENCE [LARGE SCALE GENOMIC DNA]</scope>
    <source>
        <strain evidence="6">A5</strain>
    </source>
</reference>
<dbReference type="SUPFAM" id="SSF50494">
    <property type="entry name" value="Trypsin-like serine proteases"/>
    <property type="match status" value="1"/>
</dbReference>
<dbReference type="SUPFAM" id="SSF50156">
    <property type="entry name" value="PDZ domain-like"/>
    <property type="match status" value="1"/>
</dbReference>
<dbReference type="EMBL" id="MTKS01000166">
    <property type="protein sequence ID" value="RWX51292.1"/>
    <property type="molecule type" value="Genomic_DNA"/>
</dbReference>
<dbReference type="SMART" id="SM00228">
    <property type="entry name" value="PDZ"/>
    <property type="match status" value="1"/>
</dbReference>
<accession>A0A444JDX8</accession>
<feature type="domain" description="PDZ" evidence="5">
    <location>
        <begin position="266"/>
        <end position="362"/>
    </location>
</feature>
<name>A0A444JDX8_9BACT</name>
<dbReference type="PANTHER" id="PTHR43343">
    <property type="entry name" value="PEPTIDASE S12"/>
    <property type="match status" value="1"/>
</dbReference>
<dbReference type="AlphaFoldDB" id="A0A444JDX8"/>
<dbReference type="PANTHER" id="PTHR43343:SF3">
    <property type="entry name" value="PROTEASE DO-LIKE 8, CHLOROPLASTIC"/>
    <property type="match status" value="1"/>
</dbReference>
<evidence type="ECO:0000256" key="3">
    <source>
        <dbReference type="ARBA" id="ARBA00022801"/>
    </source>
</evidence>
<evidence type="ECO:0000256" key="2">
    <source>
        <dbReference type="ARBA" id="ARBA00022670"/>
    </source>
</evidence>
<dbReference type="Gene3D" id="2.40.10.10">
    <property type="entry name" value="Trypsin-like serine proteases"/>
    <property type="match status" value="2"/>
</dbReference>
<evidence type="ECO:0000256" key="1">
    <source>
        <dbReference type="ARBA" id="ARBA00010541"/>
    </source>
</evidence>
<dbReference type="Proteomes" id="UP000288892">
    <property type="component" value="Unassembled WGS sequence"/>
</dbReference>
<gene>
    <name evidence="6" type="ORF">VU01_11662</name>
</gene>